<keyword evidence="2" id="KW-0808">Transferase</keyword>
<proteinExistence type="predicted"/>
<dbReference type="Pfam" id="PF13649">
    <property type="entry name" value="Methyltransf_25"/>
    <property type="match status" value="1"/>
</dbReference>
<protein>
    <submittedName>
        <fullName evidence="2">S-adenosyl-L-methionine-dependent methyltransferase</fullName>
    </submittedName>
</protein>
<evidence type="ECO:0000259" key="1">
    <source>
        <dbReference type="Pfam" id="PF13649"/>
    </source>
</evidence>
<dbReference type="AlphaFoldDB" id="A0A6A6H2G4"/>
<accession>A0A6A6H2G4</accession>
<dbReference type="InterPro" id="IPR041698">
    <property type="entry name" value="Methyltransf_25"/>
</dbReference>
<dbReference type="EMBL" id="ML991818">
    <property type="protein sequence ID" value="KAF2232225.1"/>
    <property type="molecule type" value="Genomic_DNA"/>
</dbReference>
<reference evidence="2" key="1">
    <citation type="journal article" date="2020" name="Stud. Mycol.">
        <title>101 Dothideomycetes genomes: a test case for predicting lifestyles and emergence of pathogens.</title>
        <authorList>
            <person name="Haridas S."/>
            <person name="Albert R."/>
            <person name="Binder M."/>
            <person name="Bloem J."/>
            <person name="Labutti K."/>
            <person name="Salamov A."/>
            <person name="Andreopoulos B."/>
            <person name="Baker S."/>
            <person name="Barry K."/>
            <person name="Bills G."/>
            <person name="Bluhm B."/>
            <person name="Cannon C."/>
            <person name="Castanera R."/>
            <person name="Culley D."/>
            <person name="Daum C."/>
            <person name="Ezra D."/>
            <person name="Gonzalez J."/>
            <person name="Henrissat B."/>
            <person name="Kuo A."/>
            <person name="Liang C."/>
            <person name="Lipzen A."/>
            <person name="Lutzoni F."/>
            <person name="Magnuson J."/>
            <person name="Mondo S."/>
            <person name="Nolan M."/>
            <person name="Ohm R."/>
            <person name="Pangilinan J."/>
            <person name="Park H.-J."/>
            <person name="Ramirez L."/>
            <person name="Alfaro M."/>
            <person name="Sun H."/>
            <person name="Tritt A."/>
            <person name="Yoshinaga Y."/>
            <person name="Zwiers L.-H."/>
            <person name="Turgeon B."/>
            <person name="Goodwin S."/>
            <person name="Spatafora J."/>
            <person name="Crous P."/>
            <person name="Grigoriev I."/>
        </authorList>
    </citation>
    <scope>NUCLEOTIDE SEQUENCE</scope>
    <source>
        <strain evidence="2">Tuck. ex Michener</strain>
    </source>
</reference>
<dbReference type="CDD" id="cd02440">
    <property type="entry name" value="AdoMet_MTases"/>
    <property type="match status" value="1"/>
</dbReference>
<gene>
    <name evidence="2" type="ORF">EV356DRAFT_450563</name>
</gene>
<name>A0A6A6H2G4_VIRVR</name>
<dbReference type="OrthoDB" id="417697at2759"/>
<evidence type="ECO:0000313" key="2">
    <source>
        <dbReference type="EMBL" id="KAF2232225.1"/>
    </source>
</evidence>
<dbReference type="PANTHER" id="PTHR43591">
    <property type="entry name" value="METHYLTRANSFERASE"/>
    <property type="match status" value="1"/>
</dbReference>
<evidence type="ECO:0000313" key="3">
    <source>
        <dbReference type="Proteomes" id="UP000800092"/>
    </source>
</evidence>
<dbReference type="GO" id="GO:0008168">
    <property type="term" value="F:methyltransferase activity"/>
    <property type="evidence" value="ECO:0007669"/>
    <property type="project" value="UniProtKB-KW"/>
</dbReference>
<sequence length="287" mass="31859">MSHDAPANKVSDVYSDSMVRNAREAERLNEQYHLLNQNIGYLLHPSITCRPEQAPEIADMGTGTGIFLSELSNSYPKATLHGFDISGDLFPPVENLPSNVTLSLMDIKETPPLEACNRYDIIHVRLISAAMNPEDWEPVVYNLQKLLKPGGALQWEECNFAQGRHYRGKAGCTISAAKSVGDAMRYGLKEKFAYGWSTLPEIMRSAGLIDVEEDIVSSDRVVETRESLSTNGMVAVFQWAKNVSARGMLGSIPAHDLTGFEEQAFKDIKSGCYVRFDIHIILGFKSK</sequence>
<dbReference type="SUPFAM" id="SSF53335">
    <property type="entry name" value="S-adenosyl-L-methionine-dependent methyltransferases"/>
    <property type="match status" value="1"/>
</dbReference>
<dbReference type="InterPro" id="IPR029063">
    <property type="entry name" value="SAM-dependent_MTases_sf"/>
</dbReference>
<keyword evidence="2" id="KW-0489">Methyltransferase</keyword>
<dbReference type="GO" id="GO:0032259">
    <property type="term" value="P:methylation"/>
    <property type="evidence" value="ECO:0007669"/>
    <property type="project" value="UniProtKB-KW"/>
</dbReference>
<dbReference type="PANTHER" id="PTHR43591:SF110">
    <property type="entry name" value="RHODANESE DOMAIN-CONTAINING PROTEIN"/>
    <property type="match status" value="1"/>
</dbReference>
<dbReference type="Gene3D" id="3.40.50.150">
    <property type="entry name" value="Vaccinia Virus protein VP39"/>
    <property type="match status" value="1"/>
</dbReference>
<dbReference type="Proteomes" id="UP000800092">
    <property type="component" value="Unassembled WGS sequence"/>
</dbReference>
<organism evidence="2 3">
    <name type="scientific">Viridothelium virens</name>
    <name type="common">Speckled blister lichen</name>
    <name type="synonym">Trypethelium virens</name>
    <dbReference type="NCBI Taxonomy" id="1048519"/>
    <lineage>
        <taxon>Eukaryota</taxon>
        <taxon>Fungi</taxon>
        <taxon>Dikarya</taxon>
        <taxon>Ascomycota</taxon>
        <taxon>Pezizomycotina</taxon>
        <taxon>Dothideomycetes</taxon>
        <taxon>Dothideomycetes incertae sedis</taxon>
        <taxon>Trypetheliales</taxon>
        <taxon>Trypetheliaceae</taxon>
        <taxon>Viridothelium</taxon>
    </lineage>
</organism>
<feature type="domain" description="Methyltransferase" evidence="1">
    <location>
        <begin position="57"/>
        <end position="151"/>
    </location>
</feature>
<keyword evidence="3" id="KW-1185">Reference proteome</keyword>